<evidence type="ECO:0000313" key="2">
    <source>
        <dbReference type="EMBL" id="VFQ46406.1"/>
    </source>
</evidence>
<dbReference type="Gene3D" id="1.20.1260.10">
    <property type="match status" value="2"/>
</dbReference>
<dbReference type="SMART" id="SM00450">
    <property type="entry name" value="RHOD"/>
    <property type="match status" value="1"/>
</dbReference>
<dbReference type="Pfam" id="PF00581">
    <property type="entry name" value="Rhodanese"/>
    <property type="match status" value="1"/>
</dbReference>
<evidence type="ECO:0000259" key="1">
    <source>
        <dbReference type="PROSITE" id="PS50206"/>
    </source>
</evidence>
<evidence type="ECO:0000313" key="3">
    <source>
        <dbReference type="Proteomes" id="UP000507962"/>
    </source>
</evidence>
<keyword evidence="3" id="KW-1185">Reference proteome</keyword>
<protein>
    <submittedName>
        <fullName evidence="2">Ferritin-like superfamily</fullName>
    </submittedName>
</protein>
<organism evidence="2 3">
    <name type="scientific">Desulfoluna butyratoxydans</name>
    <dbReference type="NCBI Taxonomy" id="231438"/>
    <lineage>
        <taxon>Bacteria</taxon>
        <taxon>Pseudomonadati</taxon>
        <taxon>Thermodesulfobacteriota</taxon>
        <taxon>Desulfobacteria</taxon>
        <taxon>Desulfobacterales</taxon>
        <taxon>Desulfolunaceae</taxon>
        <taxon>Desulfoluna</taxon>
    </lineage>
</organism>
<accession>A0A4U8YQ88</accession>
<dbReference type="AlphaFoldDB" id="A0A4U8YQ88"/>
<dbReference type="InterPro" id="IPR012347">
    <property type="entry name" value="Ferritin-like"/>
</dbReference>
<dbReference type="PANTHER" id="PTHR43031">
    <property type="entry name" value="FAD-DEPENDENT OXIDOREDUCTASE"/>
    <property type="match status" value="1"/>
</dbReference>
<dbReference type="CDD" id="cd00158">
    <property type="entry name" value="RHOD"/>
    <property type="match status" value="1"/>
</dbReference>
<dbReference type="Proteomes" id="UP000507962">
    <property type="component" value="Unassembled WGS sequence"/>
</dbReference>
<dbReference type="Gene3D" id="3.40.250.10">
    <property type="entry name" value="Rhodanese-like domain"/>
    <property type="match status" value="1"/>
</dbReference>
<dbReference type="SUPFAM" id="SSF52821">
    <property type="entry name" value="Rhodanese/Cell cycle control phosphatase"/>
    <property type="match status" value="1"/>
</dbReference>
<dbReference type="InterPro" id="IPR050229">
    <property type="entry name" value="GlpE_sulfurtransferase"/>
</dbReference>
<dbReference type="RefSeq" id="WP_180144072.1">
    <property type="nucleotide sequence ID" value="NZ_CAADHO010000009.1"/>
</dbReference>
<dbReference type="InterPro" id="IPR001763">
    <property type="entry name" value="Rhodanese-like_dom"/>
</dbReference>
<name>A0A4U8YQ88_9BACT</name>
<gene>
    <name evidence="2" type="ORF">MSL71_40700</name>
</gene>
<dbReference type="InterPro" id="IPR009078">
    <property type="entry name" value="Ferritin-like_SF"/>
</dbReference>
<dbReference type="InterPro" id="IPR036873">
    <property type="entry name" value="Rhodanese-like_dom_sf"/>
</dbReference>
<dbReference type="PANTHER" id="PTHR43031:SF1">
    <property type="entry name" value="PYRIDINE NUCLEOTIDE-DISULPHIDE OXIDOREDUCTASE"/>
    <property type="match status" value="1"/>
</dbReference>
<dbReference type="EMBL" id="CAADHO010000009">
    <property type="protein sequence ID" value="VFQ46406.1"/>
    <property type="molecule type" value="Genomic_DNA"/>
</dbReference>
<reference evidence="2 3" key="1">
    <citation type="submission" date="2019-03" db="EMBL/GenBank/DDBJ databases">
        <authorList>
            <person name="Nijsse B."/>
        </authorList>
    </citation>
    <scope>NUCLEOTIDE SEQUENCE [LARGE SCALE GENOMIC DNA]</scope>
    <source>
        <strain evidence="2">Desulfoluna butyratoxydans MSL71</strain>
    </source>
</reference>
<feature type="domain" description="Rhodanese" evidence="1">
    <location>
        <begin position="17"/>
        <end position="103"/>
    </location>
</feature>
<dbReference type="PROSITE" id="PS50206">
    <property type="entry name" value="RHODANESE_3"/>
    <property type="match status" value="1"/>
</dbReference>
<dbReference type="SUPFAM" id="SSF47240">
    <property type="entry name" value="Ferritin-like"/>
    <property type="match status" value="1"/>
</dbReference>
<proteinExistence type="predicted"/>
<sequence>MKQLWPEELDAFLDRHPEGEVTLVDVRREEDFEQEHIPGSVCIPALAINKRAGELDPKRTTVFVCERGAKSLAVALIYETNVAPEGEVFNLVGGLDAYLGRLAYGLPKIRVIRQHEDLPRMLMAAMDLEKGAWRFYQRLEKLMEGKGPVGVVRKLAAVEISHINLIHAYLKRLDPHAPDCVTLVNTLPGSVVEGGENLSQLFERMKDGTLGWRALFEVALEVEVAAYEMYRNLADTMEGEGAEIFYSVAAAEKEHMRMLLEELA</sequence>